<comment type="caution">
    <text evidence="11">The sequence shown here is derived from an EMBL/GenBank/DDBJ whole genome shotgun (WGS) entry which is preliminary data.</text>
</comment>
<comment type="PTM">
    <text evidence="9">Cleaved by prepilin peptidase.</text>
</comment>
<evidence type="ECO:0000313" key="11">
    <source>
        <dbReference type="EMBL" id="MFC3052776.1"/>
    </source>
</evidence>
<evidence type="ECO:0000313" key="12">
    <source>
        <dbReference type="Proteomes" id="UP001595444"/>
    </source>
</evidence>
<dbReference type="Pfam" id="PF02501">
    <property type="entry name" value="T2SSI"/>
    <property type="match status" value="1"/>
</dbReference>
<evidence type="ECO:0000256" key="9">
    <source>
        <dbReference type="RuleBase" id="RU368030"/>
    </source>
</evidence>
<dbReference type="NCBIfam" id="TIGR01707">
    <property type="entry name" value="gspI"/>
    <property type="match status" value="1"/>
</dbReference>
<dbReference type="NCBIfam" id="TIGR02532">
    <property type="entry name" value="IV_pilin_GFxxxE"/>
    <property type="match status" value="1"/>
</dbReference>
<dbReference type="InterPro" id="IPR010052">
    <property type="entry name" value="T2SS_protein-GspI"/>
</dbReference>
<keyword evidence="6" id="KW-0812">Transmembrane</keyword>
<evidence type="ECO:0000259" key="10">
    <source>
        <dbReference type="Pfam" id="PF02501"/>
    </source>
</evidence>
<gene>
    <name evidence="11" type="primary">gspI</name>
    <name evidence="11" type="ORF">ACFOKA_12750</name>
</gene>
<dbReference type="PANTHER" id="PTHR38779:SF2">
    <property type="entry name" value="TYPE II SECRETION SYSTEM PROTEIN I-RELATED"/>
    <property type="match status" value="1"/>
</dbReference>
<comment type="subcellular location">
    <subcellularLocation>
        <location evidence="1 9">Cell inner membrane</location>
        <topology evidence="1 9">Single-pass membrane protein</topology>
    </subcellularLocation>
</comment>
<evidence type="ECO:0000256" key="8">
    <source>
        <dbReference type="ARBA" id="ARBA00023136"/>
    </source>
</evidence>
<dbReference type="EMBL" id="JBHRSL010000010">
    <property type="protein sequence ID" value="MFC3052776.1"/>
    <property type="molecule type" value="Genomic_DNA"/>
</dbReference>
<protein>
    <recommendedName>
        <fullName evidence="9">Type II secretion system protein I</fullName>
        <shortName evidence="9">T2SS minor pseudopilin I</shortName>
    </recommendedName>
</protein>
<dbReference type="Pfam" id="PF07963">
    <property type="entry name" value="N_methyl"/>
    <property type="match status" value="1"/>
</dbReference>
<dbReference type="Proteomes" id="UP001595444">
    <property type="component" value="Unassembled WGS sequence"/>
</dbReference>
<keyword evidence="8" id="KW-0472">Membrane</keyword>
<evidence type="ECO:0000256" key="2">
    <source>
        <dbReference type="ARBA" id="ARBA00008358"/>
    </source>
</evidence>
<comment type="subunit">
    <text evidence="9">Type II secretion is composed of four main components: the outer membrane complex, the inner membrane complex, the cytoplasmic secretion ATPase and the periplasm-spanning pseudopilus.</text>
</comment>
<proteinExistence type="inferred from homology"/>
<comment type="function">
    <text evidence="9">Component of the type II secretion system required for the energy-dependent secretion of extracellular factors such as proteases and toxins from the periplasm.</text>
</comment>
<evidence type="ECO:0000256" key="7">
    <source>
        <dbReference type="ARBA" id="ARBA00022989"/>
    </source>
</evidence>
<dbReference type="RefSeq" id="WP_194213577.1">
    <property type="nucleotide sequence ID" value="NZ_CP061205.1"/>
</dbReference>
<comment type="similarity">
    <text evidence="2 9">Belongs to the GSP I family.</text>
</comment>
<evidence type="ECO:0000256" key="1">
    <source>
        <dbReference type="ARBA" id="ARBA00004377"/>
    </source>
</evidence>
<evidence type="ECO:0000256" key="4">
    <source>
        <dbReference type="ARBA" id="ARBA00022481"/>
    </source>
</evidence>
<sequence length="122" mass="13138">MNLKADNGFSLIEMLVATAILALTAVALLDGQAGSLRVTHQLQDKTLAAIVADNRTALALGSAALPVPGNRSGEEDQLGSRYMWREQVRLMPENDILVIDIAVLDAEGGHTLVKRTAYRRAE</sequence>
<feature type="domain" description="Type II secretion system protein GspI C-terminal" evidence="10">
    <location>
        <begin position="42"/>
        <end position="118"/>
    </location>
</feature>
<keyword evidence="3" id="KW-1003">Cell membrane</keyword>
<dbReference type="InterPro" id="IPR012902">
    <property type="entry name" value="N_methyl_site"/>
</dbReference>
<dbReference type="InterPro" id="IPR003413">
    <property type="entry name" value="T2SS_GspI_C"/>
</dbReference>
<dbReference type="SUPFAM" id="SSF54523">
    <property type="entry name" value="Pili subunits"/>
    <property type="match status" value="1"/>
</dbReference>
<dbReference type="Gene3D" id="3.30.1300.30">
    <property type="entry name" value="GSPII I/J protein-like"/>
    <property type="match status" value="1"/>
</dbReference>
<keyword evidence="5 9" id="KW-0997">Cell inner membrane</keyword>
<accession>A0ABV7D6N6</accession>
<keyword evidence="4 9" id="KW-0488">Methylation</keyword>
<dbReference type="InterPro" id="IPR045584">
    <property type="entry name" value="Pilin-like"/>
</dbReference>
<evidence type="ECO:0000256" key="6">
    <source>
        <dbReference type="ARBA" id="ARBA00022692"/>
    </source>
</evidence>
<keyword evidence="12" id="KW-1185">Reference proteome</keyword>
<evidence type="ECO:0000256" key="3">
    <source>
        <dbReference type="ARBA" id="ARBA00022475"/>
    </source>
</evidence>
<organism evidence="11 12">
    <name type="scientific">Kordiimonas pumila</name>
    <dbReference type="NCBI Taxonomy" id="2161677"/>
    <lineage>
        <taxon>Bacteria</taxon>
        <taxon>Pseudomonadati</taxon>
        <taxon>Pseudomonadota</taxon>
        <taxon>Alphaproteobacteria</taxon>
        <taxon>Kordiimonadales</taxon>
        <taxon>Kordiimonadaceae</taxon>
        <taxon>Kordiimonas</taxon>
    </lineage>
</organism>
<name>A0ABV7D6N6_9PROT</name>
<dbReference type="PANTHER" id="PTHR38779">
    <property type="entry name" value="TYPE II SECRETION SYSTEM PROTEIN I-RELATED"/>
    <property type="match status" value="1"/>
</dbReference>
<keyword evidence="7" id="KW-1133">Transmembrane helix</keyword>
<reference evidence="12" key="1">
    <citation type="journal article" date="2019" name="Int. J. Syst. Evol. Microbiol.">
        <title>The Global Catalogue of Microorganisms (GCM) 10K type strain sequencing project: providing services to taxonomists for standard genome sequencing and annotation.</title>
        <authorList>
            <consortium name="The Broad Institute Genomics Platform"/>
            <consortium name="The Broad Institute Genome Sequencing Center for Infectious Disease"/>
            <person name="Wu L."/>
            <person name="Ma J."/>
        </authorList>
    </citation>
    <scope>NUCLEOTIDE SEQUENCE [LARGE SCALE GENOMIC DNA]</scope>
    <source>
        <strain evidence="12">KCTC 62164</strain>
    </source>
</reference>
<evidence type="ECO:0000256" key="5">
    <source>
        <dbReference type="ARBA" id="ARBA00022519"/>
    </source>
</evidence>